<sequence length="334" mass="37699">MDASKSLKQNEMIVYRLNKFRNRTVEKLWKLALYVLVTGISFVILYPLFKRISMAFKDPVDIYNPTIYMVPIHYTLDNIRHAMNVLDYWPMLGNTLTFVTVMTLLQAASCALAGYGFARFSFPGSKVLFTFVILTILIPMNTLMVPMYLHFRSFDVMGLVTLFSGKEGVNLLNTYWPSIITSATANGLKSGLYIYIFSQFFRGLPKEIEEASLIDGAGAYKTFFRIMLPNAIPAIVTVMLFAFVWQYNDTFYTSLFMSDNSLMSVRIASLPADVNQFLPALLGLGSNAEMRADPNHVALIVDTGILLAIAPLILMYLFVQRYFVESVERTGVVG</sequence>
<keyword evidence="2 7" id="KW-0813">Transport</keyword>
<dbReference type="PANTHER" id="PTHR43744:SF8">
    <property type="entry name" value="SN-GLYCEROL-3-PHOSPHATE TRANSPORT SYSTEM PERMEASE PROTEIN UGPE"/>
    <property type="match status" value="1"/>
</dbReference>
<dbReference type="RefSeq" id="WP_257444126.1">
    <property type="nucleotide sequence ID" value="NZ_JANIPJ010000004.1"/>
</dbReference>
<evidence type="ECO:0000259" key="8">
    <source>
        <dbReference type="PROSITE" id="PS50928"/>
    </source>
</evidence>
<comment type="subcellular location">
    <subcellularLocation>
        <location evidence="1 7">Cell membrane</location>
        <topology evidence="1 7">Multi-pass membrane protein</topology>
    </subcellularLocation>
</comment>
<dbReference type="PROSITE" id="PS50928">
    <property type="entry name" value="ABC_TM1"/>
    <property type="match status" value="1"/>
</dbReference>
<dbReference type="InterPro" id="IPR035906">
    <property type="entry name" value="MetI-like_sf"/>
</dbReference>
<evidence type="ECO:0000256" key="7">
    <source>
        <dbReference type="RuleBase" id="RU363032"/>
    </source>
</evidence>
<feature type="transmembrane region" description="Helical" evidence="7">
    <location>
        <begin position="297"/>
        <end position="319"/>
    </location>
</feature>
<dbReference type="EMBL" id="JANIPJ010000004">
    <property type="protein sequence ID" value="MCR2803649.1"/>
    <property type="molecule type" value="Genomic_DNA"/>
</dbReference>
<feature type="transmembrane region" description="Helical" evidence="7">
    <location>
        <begin position="175"/>
        <end position="196"/>
    </location>
</feature>
<evidence type="ECO:0000313" key="10">
    <source>
        <dbReference type="Proteomes" id="UP001141950"/>
    </source>
</evidence>
<evidence type="ECO:0000256" key="3">
    <source>
        <dbReference type="ARBA" id="ARBA00022475"/>
    </source>
</evidence>
<dbReference type="SUPFAM" id="SSF161098">
    <property type="entry name" value="MetI-like"/>
    <property type="match status" value="1"/>
</dbReference>
<organism evidence="9 10">
    <name type="scientific">Paenibacillus soyae</name>
    <dbReference type="NCBI Taxonomy" id="2969249"/>
    <lineage>
        <taxon>Bacteria</taxon>
        <taxon>Bacillati</taxon>
        <taxon>Bacillota</taxon>
        <taxon>Bacilli</taxon>
        <taxon>Bacillales</taxon>
        <taxon>Paenibacillaceae</taxon>
        <taxon>Paenibacillus</taxon>
    </lineage>
</organism>
<keyword evidence="6 7" id="KW-0472">Membrane</keyword>
<gene>
    <name evidence="9" type="ORF">NQZ67_07095</name>
</gene>
<name>A0A9X2MMV7_9BACL</name>
<dbReference type="GO" id="GO:0005886">
    <property type="term" value="C:plasma membrane"/>
    <property type="evidence" value="ECO:0007669"/>
    <property type="project" value="UniProtKB-SubCell"/>
</dbReference>
<dbReference type="Gene3D" id="1.10.3720.10">
    <property type="entry name" value="MetI-like"/>
    <property type="match status" value="1"/>
</dbReference>
<reference evidence="9" key="1">
    <citation type="submission" date="2022-08" db="EMBL/GenBank/DDBJ databases">
        <title>The genomic sequence of strain Paenibacillus sp. SCIV0701.</title>
        <authorList>
            <person name="Zhao H."/>
        </authorList>
    </citation>
    <scope>NUCLEOTIDE SEQUENCE</scope>
    <source>
        <strain evidence="9">SCIV0701</strain>
    </source>
</reference>
<dbReference type="InterPro" id="IPR000515">
    <property type="entry name" value="MetI-like"/>
</dbReference>
<evidence type="ECO:0000313" key="9">
    <source>
        <dbReference type="EMBL" id="MCR2803649.1"/>
    </source>
</evidence>
<dbReference type="PANTHER" id="PTHR43744">
    <property type="entry name" value="ABC TRANSPORTER PERMEASE PROTEIN MG189-RELATED-RELATED"/>
    <property type="match status" value="1"/>
</dbReference>
<dbReference type="CDD" id="cd06261">
    <property type="entry name" value="TM_PBP2"/>
    <property type="match status" value="1"/>
</dbReference>
<proteinExistence type="inferred from homology"/>
<dbReference type="AlphaFoldDB" id="A0A9X2MMV7"/>
<feature type="transmembrane region" description="Helical" evidence="7">
    <location>
        <begin position="96"/>
        <end position="115"/>
    </location>
</feature>
<evidence type="ECO:0000256" key="1">
    <source>
        <dbReference type="ARBA" id="ARBA00004651"/>
    </source>
</evidence>
<evidence type="ECO:0000256" key="2">
    <source>
        <dbReference type="ARBA" id="ARBA00022448"/>
    </source>
</evidence>
<protein>
    <submittedName>
        <fullName evidence="9">Carbohydrate ABC transporter permease</fullName>
    </submittedName>
</protein>
<comment type="similarity">
    <text evidence="7">Belongs to the binding-protein-dependent transport system permease family.</text>
</comment>
<feature type="transmembrane region" description="Helical" evidence="7">
    <location>
        <begin position="227"/>
        <end position="247"/>
    </location>
</feature>
<keyword evidence="5 7" id="KW-1133">Transmembrane helix</keyword>
<dbReference type="GO" id="GO:0055085">
    <property type="term" value="P:transmembrane transport"/>
    <property type="evidence" value="ECO:0007669"/>
    <property type="project" value="InterPro"/>
</dbReference>
<keyword evidence="4 7" id="KW-0812">Transmembrane</keyword>
<keyword evidence="10" id="KW-1185">Reference proteome</keyword>
<evidence type="ECO:0000256" key="4">
    <source>
        <dbReference type="ARBA" id="ARBA00022692"/>
    </source>
</evidence>
<dbReference type="Proteomes" id="UP001141950">
    <property type="component" value="Unassembled WGS sequence"/>
</dbReference>
<feature type="transmembrane region" description="Helical" evidence="7">
    <location>
        <begin position="31"/>
        <end position="49"/>
    </location>
</feature>
<keyword evidence="3" id="KW-1003">Cell membrane</keyword>
<dbReference type="Pfam" id="PF00528">
    <property type="entry name" value="BPD_transp_1"/>
    <property type="match status" value="1"/>
</dbReference>
<feature type="domain" description="ABC transmembrane type-1" evidence="8">
    <location>
        <begin position="92"/>
        <end position="318"/>
    </location>
</feature>
<accession>A0A9X2MMV7</accession>
<evidence type="ECO:0000256" key="5">
    <source>
        <dbReference type="ARBA" id="ARBA00022989"/>
    </source>
</evidence>
<evidence type="ECO:0000256" key="6">
    <source>
        <dbReference type="ARBA" id="ARBA00023136"/>
    </source>
</evidence>
<comment type="caution">
    <text evidence="9">The sequence shown here is derived from an EMBL/GenBank/DDBJ whole genome shotgun (WGS) entry which is preliminary data.</text>
</comment>
<feature type="transmembrane region" description="Helical" evidence="7">
    <location>
        <begin position="127"/>
        <end position="149"/>
    </location>
</feature>